<evidence type="ECO:0000256" key="7">
    <source>
        <dbReference type="ARBA" id="ARBA00022801"/>
    </source>
</evidence>
<protein>
    <submittedName>
        <fullName evidence="14">Zinc metalloprotease HtpX</fullName>
    </submittedName>
</protein>
<feature type="transmembrane region" description="Helical" evidence="12">
    <location>
        <begin position="314"/>
        <end position="337"/>
    </location>
</feature>
<feature type="transmembrane region" description="Helical" evidence="12">
    <location>
        <begin position="487"/>
        <end position="509"/>
    </location>
</feature>
<feature type="transmembrane region" description="Helical" evidence="12">
    <location>
        <begin position="515"/>
        <end position="532"/>
    </location>
</feature>
<evidence type="ECO:0000256" key="6">
    <source>
        <dbReference type="ARBA" id="ARBA00022723"/>
    </source>
</evidence>
<keyword evidence="7" id="KW-0378">Hydrolase</keyword>
<evidence type="ECO:0000313" key="15">
    <source>
        <dbReference type="Proteomes" id="UP001333818"/>
    </source>
</evidence>
<dbReference type="Gene3D" id="1.25.40.10">
    <property type="entry name" value="Tetratricopeptide repeat domain"/>
    <property type="match status" value="1"/>
</dbReference>
<keyword evidence="11 12" id="KW-0472">Membrane</keyword>
<evidence type="ECO:0000256" key="5">
    <source>
        <dbReference type="ARBA" id="ARBA00022692"/>
    </source>
</evidence>
<keyword evidence="5 12" id="KW-0812">Transmembrane</keyword>
<reference evidence="14" key="1">
    <citation type="submission" date="2024-01" db="EMBL/GenBank/DDBJ databases">
        <title>Bank of Algae and Cyanobacteria of the Azores (BACA) strain genomes.</title>
        <authorList>
            <person name="Luz R."/>
            <person name="Cordeiro R."/>
            <person name="Fonseca A."/>
            <person name="Goncalves V."/>
        </authorList>
    </citation>
    <scope>NUCLEOTIDE SEQUENCE</scope>
    <source>
        <strain evidence="14">BACA0141</strain>
    </source>
</reference>
<feature type="transmembrane region" description="Helical" evidence="12">
    <location>
        <begin position="663"/>
        <end position="681"/>
    </location>
</feature>
<keyword evidence="6" id="KW-0479">Metal-binding</keyword>
<comment type="subcellular location">
    <subcellularLocation>
        <location evidence="2">Cell membrane</location>
        <topology evidence="2">Multi-pass membrane protein</topology>
    </subcellularLocation>
</comment>
<dbReference type="InterPro" id="IPR050083">
    <property type="entry name" value="HtpX_protease"/>
</dbReference>
<name>A0AAW9PZS7_9CYAN</name>
<feature type="transmembrane region" description="Helical" evidence="12">
    <location>
        <begin position="280"/>
        <end position="302"/>
    </location>
</feature>
<evidence type="ECO:0000256" key="2">
    <source>
        <dbReference type="ARBA" id="ARBA00004651"/>
    </source>
</evidence>
<evidence type="ECO:0000256" key="1">
    <source>
        <dbReference type="ARBA" id="ARBA00001947"/>
    </source>
</evidence>
<dbReference type="EMBL" id="JAZBJZ010000020">
    <property type="protein sequence ID" value="MEE3716483.1"/>
    <property type="molecule type" value="Genomic_DNA"/>
</dbReference>
<evidence type="ECO:0000313" key="14">
    <source>
        <dbReference type="EMBL" id="MEE3716483.1"/>
    </source>
</evidence>
<dbReference type="RefSeq" id="WP_330482912.1">
    <property type="nucleotide sequence ID" value="NZ_JAZBJZ010000020.1"/>
</dbReference>
<dbReference type="GO" id="GO:0046872">
    <property type="term" value="F:metal ion binding"/>
    <property type="evidence" value="ECO:0007669"/>
    <property type="project" value="UniProtKB-KW"/>
</dbReference>
<dbReference type="InterPro" id="IPR011990">
    <property type="entry name" value="TPR-like_helical_dom_sf"/>
</dbReference>
<dbReference type="AlphaFoldDB" id="A0AAW9PZS7"/>
<keyword evidence="3" id="KW-1003">Cell membrane</keyword>
<dbReference type="GO" id="GO:0006508">
    <property type="term" value="P:proteolysis"/>
    <property type="evidence" value="ECO:0007669"/>
    <property type="project" value="UniProtKB-KW"/>
</dbReference>
<evidence type="ECO:0000256" key="4">
    <source>
        <dbReference type="ARBA" id="ARBA00022670"/>
    </source>
</evidence>
<keyword evidence="10 14" id="KW-0482">Metalloprotease</keyword>
<dbReference type="GO" id="GO:0004222">
    <property type="term" value="F:metalloendopeptidase activity"/>
    <property type="evidence" value="ECO:0007669"/>
    <property type="project" value="InterPro"/>
</dbReference>
<comment type="caution">
    <text evidence="14">The sequence shown here is derived from an EMBL/GenBank/DDBJ whole genome shotgun (WGS) entry which is preliminary data.</text>
</comment>
<evidence type="ECO:0000256" key="10">
    <source>
        <dbReference type="ARBA" id="ARBA00023049"/>
    </source>
</evidence>
<dbReference type="PANTHER" id="PTHR43221">
    <property type="entry name" value="PROTEASE HTPX"/>
    <property type="match status" value="1"/>
</dbReference>
<keyword evidence="8" id="KW-0862">Zinc</keyword>
<organism evidence="14 15">
    <name type="scientific">Tumidithrix elongata BACA0141</name>
    <dbReference type="NCBI Taxonomy" id="2716417"/>
    <lineage>
        <taxon>Bacteria</taxon>
        <taxon>Bacillati</taxon>
        <taxon>Cyanobacteriota</taxon>
        <taxon>Cyanophyceae</taxon>
        <taxon>Pseudanabaenales</taxon>
        <taxon>Pseudanabaenaceae</taxon>
        <taxon>Tumidithrix</taxon>
        <taxon>Tumidithrix elongata</taxon>
    </lineage>
</organism>
<dbReference type="Proteomes" id="UP001333818">
    <property type="component" value="Unassembled WGS sequence"/>
</dbReference>
<dbReference type="InterPro" id="IPR001915">
    <property type="entry name" value="Peptidase_M48"/>
</dbReference>
<dbReference type="Gene3D" id="3.30.2010.10">
    <property type="entry name" value="Metalloproteases ('zincins'), catalytic domain"/>
    <property type="match status" value="1"/>
</dbReference>
<dbReference type="Pfam" id="PF01435">
    <property type="entry name" value="Peptidase_M48"/>
    <property type="match status" value="1"/>
</dbReference>
<evidence type="ECO:0000256" key="12">
    <source>
        <dbReference type="SAM" id="Phobius"/>
    </source>
</evidence>
<keyword evidence="4" id="KW-0645">Protease</keyword>
<evidence type="ECO:0000256" key="11">
    <source>
        <dbReference type="ARBA" id="ARBA00023136"/>
    </source>
</evidence>
<evidence type="ECO:0000256" key="8">
    <source>
        <dbReference type="ARBA" id="ARBA00022833"/>
    </source>
</evidence>
<comment type="cofactor">
    <cofactor evidence="1">
        <name>Zn(2+)</name>
        <dbReference type="ChEBI" id="CHEBI:29105"/>
    </cofactor>
</comment>
<dbReference type="GO" id="GO:0005886">
    <property type="term" value="C:plasma membrane"/>
    <property type="evidence" value="ECO:0007669"/>
    <property type="project" value="UniProtKB-SubCell"/>
</dbReference>
<proteinExistence type="predicted"/>
<evidence type="ECO:0000256" key="9">
    <source>
        <dbReference type="ARBA" id="ARBA00022989"/>
    </source>
</evidence>
<accession>A0AAW9PZS7</accession>
<feature type="transmembrane region" description="Helical" evidence="12">
    <location>
        <begin position="162"/>
        <end position="186"/>
    </location>
</feature>
<feature type="domain" description="Peptidase M48" evidence="13">
    <location>
        <begin position="232"/>
        <end position="451"/>
    </location>
</feature>
<keyword evidence="9 12" id="KW-1133">Transmembrane helix</keyword>
<gene>
    <name evidence="14" type="ORF">V2H45_06980</name>
</gene>
<feature type="transmembrane region" description="Helical" evidence="12">
    <location>
        <begin position="127"/>
        <end position="150"/>
    </location>
</feature>
<evidence type="ECO:0000259" key="13">
    <source>
        <dbReference type="Pfam" id="PF01435"/>
    </source>
</evidence>
<evidence type="ECO:0000256" key="3">
    <source>
        <dbReference type="ARBA" id="ARBA00022475"/>
    </source>
</evidence>
<keyword evidence="15" id="KW-1185">Reference proteome</keyword>
<dbReference type="PANTHER" id="PTHR43221:SF1">
    <property type="entry name" value="PROTEASE HTPX"/>
    <property type="match status" value="1"/>
</dbReference>
<sequence length="687" mass="77838">MSLKAGKEALLRKRYTEAIAILSEYCHGHPDRTAKDYIQAQMWMVKAYQKSGRADKAIAICEQFEDNPDPQLQQWSKKSIVTLRSQLEAMPEDRLERNYDVASVVKSSASRYRKTNVTLAFDRKATYIFILAMFVTVLLVFGLILGAWLWGISLISLTITSGWWMVAGIGTGVMGILLFFMSPWIIEITQKQYQRTQWITLADLDLKSPEAVEIIEKFCETKNILVPRLGWIEDDSPVAFTYGILPNSARLVVSRGLFLNLDDDEIATVYAQQLAHIQNWSFSVITFASAPIQILYLIYVALSRKSYQAKRAKNVFKVLAAIASFIHACSTYLLLFITKSSTYPCDRFAAEVTGNPNALSRALTKIAGGLVQQNQLGKPPNRLLESTRALGVCDYQTTTAIGIAQEILHSGQSDQNVYRVFLWELFNPWSRWIEFHSTHPLIGRRIKVLTGYTKQLGLISEYDFPQLLKEGSKLDKGRLYRNFARDLFIQTAPYTGVTVGLIAAKLLYWWVYNNWLVLSFPAIGLGLGWMFQGSLRYPNFRRVVDTDLVSLLIDPYASSLHGLPVQVPGELIGYSSDENYIGYALKLEDQGGMMYIHYLPNFRSMFSSDKLMIQKMETLIDQSVIASGWFRRGSMPIVDLSILQPILGEQKQERNSLTSYHQFWNNILSSAIVLLGLLILISTSPLF</sequence>